<dbReference type="GO" id="GO:0003676">
    <property type="term" value="F:nucleic acid binding"/>
    <property type="evidence" value="ECO:0007669"/>
    <property type="project" value="InterPro"/>
</dbReference>
<dbReference type="GO" id="GO:0005524">
    <property type="term" value="F:ATP binding"/>
    <property type="evidence" value="ECO:0007669"/>
    <property type="project" value="InterPro"/>
</dbReference>
<evidence type="ECO:0000313" key="3">
    <source>
        <dbReference type="EMBL" id="KAF2218115.1"/>
    </source>
</evidence>
<dbReference type="GO" id="GO:0043138">
    <property type="term" value="F:3'-5' DNA helicase activity"/>
    <property type="evidence" value="ECO:0007669"/>
    <property type="project" value="TreeGrafter"/>
</dbReference>
<keyword evidence="3" id="KW-0378">Hydrolase</keyword>
<dbReference type="PANTHER" id="PTHR13710">
    <property type="entry name" value="DNA HELICASE RECQ FAMILY MEMBER"/>
    <property type="match status" value="1"/>
</dbReference>
<dbReference type="GO" id="GO:0009378">
    <property type="term" value="F:four-way junction helicase activity"/>
    <property type="evidence" value="ECO:0007669"/>
    <property type="project" value="TreeGrafter"/>
</dbReference>
<dbReference type="InterPro" id="IPR027417">
    <property type="entry name" value="P-loop_NTPase"/>
</dbReference>
<sequence>MGARITMASWRQVYPAIQRNYTRDVSARAVLDDLFTHEEGAWAKGSTGKGKELSLNIREEQSGHSKWMEELVYGILYSESPNSTLSEREDFRKVSVDWHKFLGFSSALEDPVEGSEARRQEELRLKADQFLRWKKIRAIQLTQALHQLHGPGAVFRGLQKKALKAIIEGERRLMVIMGTGKGKSLLFMLPVKAVPGGLTVVIVPLVSLKDDLKRRCDQSGIRSAEWSSKKHAFQADIIFVVPESAVTKEFQRFLESRKLTGGVDRIILDECHMLLDSLTGWRPKMLELVSMVDKGIQLIFLTATMRPKDEPDLLAIMNLREEDLRIMREETSRKNLEYRVLEYNRQDEVMEVRRVVEQKLREYEQGKIIIYVRDIRQGDL</sequence>
<dbReference type="Gene3D" id="3.40.50.300">
    <property type="entry name" value="P-loop containing nucleotide triphosphate hydrolases"/>
    <property type="match status" value="1"/>
</dbReference>
<dbReference type="GO" id="GO:0016787">
    <property type="term" value="F:hydrolase activity"/>
    <property type="evidence" value="ECO:0007669"/>
    <property type="project" value="UniProtKB-KW"/>
</dbReference>
<name>A0A6A6FX94_9PEZI</name>
<dbReference type="Proteomes" id="UP000799538">
    <property type="component" value="Unassembled WGS sequence"/>
</dbReference>
<dbReference type="GO" id="GO:0005737">
    <property type="term" value="C:cytoplasm"/>
    <property type="evidence" value="ECO:0007669"/>
    <property type="project" value="TreeGrafter"/>
</dbReference>
<dbReference type="OrthoDB" id="2608216at2759"/>
<evidence type="ECO:0000259" key="2">
    <source>
        <dbReference type="PROSITE" id="PS51192"/>
    </source>
</evidence>
<dbReference type="InterPro" id="IPR011545">
    <property type="entry name" value="DEAD/DEAH_box_helicase_dom"/>
</dbReference>
<dbReference type="EMBL" id="ML992644">
    <property type="protein sequence ID" value="KAF2218115.1"/>
    <property type="molecule type" value="Genomic_DNA"/>
</dbReference>
<gene>
    <name evidence="3" type="ORF">BDZ85DRAFT_323422</name>
</gene>
<accession>A0A6A6FX94</accession>
<reference evidence="4" key="1">
    <citation type="journal article" date="2020" name="Stud. Mycol.">
        <title>101 Dothideomycetes genomes: A test case for predicting lifestyles and emergence of pathogens.</title>
        <authorList>
            <person name="Haridas S."/>
            <person name="Albert R."/>
            <person name="Binder M."/>
            <person name="Bloem J."/>
            <person name="LaButti K."/>
            <person name="Salamov A."/>
            <person name="Andreopoulos B."/>
            <person name="Baker S."/>
            <person name="Barry K."/>
            <person name="Bills G."/>
            <person name="Bluhm B."/>
            <person name="Cannon C."/>
            <person name="Castanera R."/>
            <person name="Culley D."/>
            <person name="Daum C."/>
            <person name="Ezra D."/>
            <person name="Gonzalez J."/>
            <person name="Henrissat B."/>
            <person name="Kuo A."/>
            <person name="Liang C."/>
            <person name="Lipzen A."/>
            <person name="Lutzoni F."/>
            <person name="Magnuson J."/>
            <person name="Mondo S."/>
            <person name="Nolan M."/>
            <person name="Ohm R."/>
            <person name="Pangilinan J."/>
            <person name="Park H.-J."/>
            <person name="Ramirez L."/>
            <person name="Alfaro M."/>
            <person name="Sun H."/>
            <person name="Tritt A."/>
            <person name="Yoshinaga Y."/>
            <person name="Zwiers L.-H."/>
            <person name="Turgeon B."/>
            <person name="Goodwin S."/>
            <person name="Spatafora J."/>
            <person name="Crous P."/>
            <person name="Grigoriev I."/>
        </authorList>
    </citation>
    <scope>NUCLEOTIDE SEQUENCE [LARGE SCALE GENOMIC DNA]</scope>
    <source>
        <strain evidence="4">CECT 20119</strain>
    </source>
</reference>
<feature type="non-terminal residue" evidence="3">
    <location>
        <position position="380"/>
    </location>
</feature>
<dbReference type="SMART" id="SM00487">
    <property type="entry name" value="DEXDc"/>
    <property type="match status" value="1"/>
</dbReference>
<organism evidence="3 4">
    <name type="scientific">Elsinoe ampelina</name>
    <dbReference type="NCBI Taxonomy" id="302913"/>
    <lineage>
        <taxon>Eukaryota</taxon>
        <taxon>Fungi</taxon>
        <taxon>Dikarya</taxon>
        <taxon>Ascomycota</taxon>
        <taxon>Pezizomycotina</taxon>
        <taxon>Dothideomycetes</taxon>
        <taxon>Dothideomycetidae</taxon>
        <taxon>Myriangiales</taxon>
        <taxon>Elsinoaceae</taxon>
        <taxon>Elsinoe</taxon>
    </lineage>
</organism>
<dbReference type="GO" id="GO:0000724">
    <property type="term" value="P:double-strand break repair via homologous recombination"/>
    <property type="evidence" value="ECO:0007669"/>
    <property type="project" value="TreeGrafter"/>
</dbReference>
<comment type="similarity">
    <text evidence="1">Belongs to the helicase family. RecQ subfamily.</text>
</comment>
<dbReference type="InterPro" id="IPR014001">
    <property type="entry name" value="Helicase_ATP-bd"/>
</dbReference>
<protein>
    <submittedName>
        <fullName evidence="3">P-loop containing nucleoside triphosphate hydrolase protein</fullName>
    </submittedName>
</protein>
<dbReference type="PANTHER" id="PTHR13710:SF154">
    <property type="entry name" value="RECQ HELICASE, PUTATIVE (AFU_ORTHOLOGUE AFUA_6G14720)-RELATED"/>
    <property type="match status" value="1"/>
</dbReference>
<dbReference type="PROSITE" id="PS51192">
    <property type="entry name" value="HELICASE_ATP_BIND_1"/>
    <property type="match status" value="1"/>
</dbReference>
<dbReference type="Pfam" id="PF00270">
    <property type="entry name" value="DEAD"/>
    <property type="match status" value="1"/>
</dbReference>
<keyword evidence="4" id="KW-1185">Reference proteome</keyword>
<evidence type="ECO:0000313" key="4">
    <source>
        <dbReference type="Proteomes" id="UP000799538"/>
    </source>
</evidence>
<dbReference type="AlphaFoldDB" id="A0A6A6FX94"/>
<dbReference type="SUPFAM" id="SSF52540">
    <property type="entry name" value="P-loop containing nucleoside triphosphate hydrolases"/>
    <property type="match status" value="1"/>
</dbReference>
<feature type="domain" description="Helicase ATP-binding" evidence="2">
    <location>
        <begin position="164"/>
        <end position="323"/>
    </location>
</feature>
<proteinExistence type="inferred from homology"/>
<evidence type="ECO:0000256" key="1">
    <source>
        <dbReference type="ARBA" id="ARBA00005446"/>
    </source>
</evidence>
<dbReference type="GO" id="GO:0005694">
    <property type="term" value="C:chromosome"/>
    <property type="evidence" value="ECO:0007669"/>
    <property type="project" value="TreeGrafter"/>
</dbReference>